<dbReference type="PANTHER" id="PTHR11228">
    <property type="entry name" value="RADICAL SAM DOMAIN PROTEIN"/>
    <property type="match status" value="1"/>
</dbReference>
<dbReference type="InterPro" id="IPR023885">
    <property type="entry name" value="4Fe4S-binding_SPASM_dom"/>
</dbReference>
<dbReference type="CDD" id="cd21123">
    <property type="entry name" value="SPASM_MftC-like"/>
    <property type="match status" value="1"/>
</dbReference>
<evidence type="ECO:0000256" key="1">
    <source>
        <dbReference type="ARBA" id="ARBA00001966"/>
    </source>
</evidence>
<dbReference type="InterPro" id="IPR017200">
    <property type="entry name" value="PqqE-like"/>
</dbReference>
<evidence type="ECO:0000256" key="5">
    <source>
        <dbReference type="ARBA" id="ARBA00023004"/>
    </source>
</evidence>
<feature type="domain" description="Radical SAM core" evidence="7">
    <location>
        <begin position="3"/>
        <end position="215"/>
    </location>
</feature>
<dbReference type="SUPFAM" id="SSF102114">
    <property type="entry name" value="Radical SAM enzymes"/>
    <property type="match status" value="1"/>
</dbReference>
<evidence type="ECO:0000313" key="8">
    <source>
        <dbReference type="EMBL" id="MFC1848966.1"/>
    </source>
</evidence>
<dbReference type="PIRSF" id="PIRSF037420">
    <property type="entry name" value="PQQ_syn_pqqE"/>
    <property type="match status" value="1"/>
</dbReference>
<dbReference type="NCBIfam" id="TIGR04085">
    <property type="entry name" value="rSAM_more_4Fe4S"/>
    <property type="match status" value="1"/>
</dbReference>
<keyword evidence="5" id="KW-0408">Iron</keyword>
<accession>A0ABV6YRZ2</accession>
<dbReference type="InterPro" id="IPR006638">
    <property type="entry name" value="Elp3/MiaA/NifB-like_rSAM"/>
</dbReference>
<dbReference type="InterPro" id="IPR058240">
    <property type="entry name" value="rSAM_sf"/>
</dbReference>
<dbReference type="SFLD" id="SFLDG01067">
    <property type="entry name" value="SPASM/twitch_domain_containing"/>
    <property type="match status" value="1"/>
</dbReference>
<keyword evidence="6" id="KW-0411">Iron-sulfur</keyword>
<evidence type="ECO:0000256" key="3">
    <source>
        <dbReference type="ARBA" id="ARBA00022691"/>
    </source>
</evidence>
<keyword evidence="4" id="KW-0479">Metal-binding</keyword>
<evidence type="ECO:0000256" key="2">
    <source>
        <dbReference type="ARBA" id="ARBA00022485"/>
    </source>
</evidence>
<dbReference type="EMBL" id="JBHPBY010000014">
    <property type="protein sequence ID" value="MFC1848966.1"/>
    <property type="molecule type" value="Genomic_DNA"/>
</dbReference>
<evidence type="ECO:0000259" key="7">
    <source>
        <dbReference type="PROSITE" id="PS51918"/>
    </source>
</evidence>
<evidence type="ECO:0000256" key="4">
    <source>
        <dbReference type="ARBA" id="ARBA00022723"/>
    </source>
</evidence>
<dbReference type="PANTHER" id="PTHR11228:SF7">
    <property type="entry name" value="PQQA PEPTIDE CYCLASE"/>
    <property type="match status" value="1"/>
</dbReference>
<reference evidence="8 9" key="1">
    <citation type="submission" date="2024-09" db="EMBL/GenBank/DDBJ databases">
        <title>Laminarin stimulates single cell rates of sulfate reduction while oxygen inhibits transcriptomic activity in coastal marine sediment.</title>
        <authorList>
            <person name="Lindsay M."/>
            <person name="Orcutt B."/>
            <person name="Emerson D."/>
            <person name="Stepanauskas R."/>
            <person name="D'Angelo T."/>
        </authorList>
    </citation>
    <scope>NUCLEOTIDE SEQUENCE [LARGE SCALE GENOMIC DNA]</scope>
    <source>
        <strain evidence="8">SAG AM-311-K15</strain>
    </source>
</reference>
<dbReference type="InterPro" id="IPR007197">
    <property type="entry name" value="rSAM"/>
</dbReference>
<dbReference type="SFLD" id="SFLDG01386">
    <property type="entry name" value="main_SPASM_domain-containing"/>
    <property type="match status" value="1"/>
</dbReference>
<protein>
    <submittedName>
        <fullName evidence="8">Radical SAM protein</fullName>
    </submittedName>
</protein>
<evidence type="ECO:0000313" key="9">
    <source>
        <dbReference type="Proteomes" id="UP001594351"/>
    </source>
</evidence>
<dbReference type="InterPro" id="IPR013785">
    <property type="entry name" value="Aldolase_TIM"/>
</dbReference>
<dbReference type="PROSITE" id="PS51918">
    <property type="entry name" value="RADICAL_SAM"/>
    <property type="match status" value="1"/>
</dbReference>
<organism evidence="8 9">
    <name type="scientific">candidate division CSSED10-310 bacterium</name>
    <dbReference type="NCBI Taxonomy" id="2855610"/>
    <lineage>
        <taxon>Bacteria</taxon>
        <taxon>Bacteria division CSSED10-310</taxon>
    </lineage>
</organism>
<dbReference type="Pfam" id="PF04055">
    <property type="entry name" value="Radical_SAM"/>
    <property type="match status" value="1"/>
</dbReference>
<dbReference type="SMART" id="SM00729">
    <property type="entry name" value="Elp3"/>
    <property type="match status" value="1"/>
</dbReference>
<keyword evidence="3" id="KW-0949">S-adenosyl-L-methionine</keyword>
<evidence type="ECO:0000256" key="6">
    <source>
        <dbReference type="ARBA" id="ARBA00023014"/>
    </source>
</evidence>
<dbReference type="Proteomes" id="UP001594351">
    <property type="component" value="Unassembled WGS sequence"/>
</dbReference>
<sequence>MKTFVPKWLALEITARCNLRCIHCRSSSGEEAGGPEFSTPQALAVLEDIASYAQPVVVLTGGEPLLRGDLFSLAAHGTKLGLRMCLATNGTLVDDTVCERIKETELKMISLSLDGSEQSIHDDFRQQPGAFQGTMKAIQYFQKHGIPFIINSSFTKRNQHDVENVYKLVKKTGAIAWYMFLIVPTGRGKDLLAELVDKEDYEEILNWHYEVEQSETDMLMRPTCAPHYYRIFHQRAKKQGKSTARRTLSFSTGGNKGCVCAQSIAFISSNGDVHPCSYFSAIAGNIMQQSFQEIWENSPLFRALRDFSSYKGRCGQCEYVKVCGGCRARADIIHGDFLQEEPYCLYVPSRMQEKTSGV</sequence>
<dbReference type="CDD" id="cd01335">
    <property type="entry name" value="Radical_SAM"/>
    <property type="match status" value="1"/>
</dbReference>
<name>A0ABV6YRZ2_UNCC1</name>
<dbReference type="Gene3D" id="3.20.20.70">
    <property type="entry name" value="Aldolase class I"/>
    <property type="match status" value="1"/>
</dbReference>
<dbReference type="SFLD" id="SFLDS00029">
    <property type="entry name" value="Radical_SAM"/>
    <property type="match status" value="1"/>
</dbReference>
<gene>
    <name evidence="8" type="ORF">ACFL27_02045</name>
</gene>
<keyword evidence="9" id="KW-1185">Reference proteome</keyword>
<comment type="cofactor">
    <cofactor evidence="1">
        <name>[4Fe-4S] cluster</name>
        <dbReference type="ChEBI" id="CHEBI:49883"/>
    </cofactor>
</comment>
<keyword evidence="2" id="KW-0004">4Fe-4S</keyword>
<dbReference type="Pfam" id="PF13186">
    <property type="entry name" value="SPASM"/>
    <property type="match status" value="1"/>
</dbReference>
<dbReference type="InterPro" id="IPR050377">
    <property type="entry name" value="Radical_SAM_PqqE_MftC-like"/>
</dbReference>
<proteinExistence type="predicted"/>
<comment type="caution">
    <text evidence="8">The sequence shown here is derived from an EMBL/GenBank/DDBJ whole genome shotgun (WGS) entry which is preliminary data.</text>
</comment>